<dbReference type="InterPro" id="IPR001375">
    <property type="entry name" value="Peptidase_S9_cat"/>
</dbReference>
<feature type="domain" description="Peptidase S9 prolyl oligopeptidase catalytic" evidence="1">
    <location>
        <begin position="167"/>
        <end position="321"/>
    </location>
</feature>
<dbReference type="EMBL" id="JAFKCW010000001">
    <property type="protein sequence ID" value="MBN7800340.1"/>
    <property type="molecule type" value="Genomic_DNA"/>
</dbReference>
<dbReference type="Gene3D" id="3.40.50.1820">
    <property type="entry name" value="alpha/beta hydrolase"/>
    <property type="match status" value="1"/>
</dbReference>
<sequence length="336" mass="36973">MKPGLFFLTAILVFCGACVQEDDFLVDYDSKTLFAAPTERELEVIKADWQSRQLTPTDYEEEEAVELSDGKMLLKIISYRIDGLREYAALILPKAGDNLPVRVYVGGFGLGITENSVAIAAVPASDFQGVLAIPALRGQSLRVTLDGKTYVTPVSDGVHCDAFDGAADDVIGLLNLLENSEDRVNINRTAVRGGSRGATVSLLVAERDKRVKMAFAVAGPVDLLNLTAKHENDPTYQCQFLNELVNGTSTIAETRRKMIASSPLYFADELPQTQMHLAENDRIVPVSEGQLLKEEMQRLGKQDSFELFIYEKRDHSNVASGNTLLNERIDSLLSKL</sequence>
<evidence type="ECO:0000313" key="3">
    <source>
        <dbReference type="Proteomes" id="UP000664698"/>
    </source>
</evidence>
<comment type="caution">
    <text evidence="2">The sequence shown here is derived from an EMBL/GenBank/DDBJ whole genome shotgun (WGS) entry which is preliminary data.</text>
</comment>
<name>A0ABS3BPT8_9BACT</name>
<dbReference type="Pfam" id="PF00326">
    <property type="entry name" value="Peptidase_S9"/>
    <property type="match status" value="1"/>
</dbReference>
<gene>
    <name evidence="2" type="ORF">J0A67_05675</name>
</gene>
<organism evidence="2 3">
    <name type="scientific">Algoriphagus aestuariicola</name>
    <dbReference type="NCBI Taxonomy" id="1852016"/>
    <lineage>
        <taxon>Bacteria</taxon>
        <taxon>Pseudomonadati</taxon>
        <taxon>Bacteroidota</taxon>
        <taxon>Cytophagia</taxon>
        <taxon>Cytophagales</taxon>
        <taxon>Cyclobacteriaceae</taxon>
        <taxon>Algoriphagus</taxon>
    </lineage>
</organism>
<reference evidence="2 3" key="1">
    <citation type="submission" date="2021-03" db="EMBL/GenBank/DDBJ databases">
        <title>novel species isolated from a fishpond in China.</title>
        <authorList>
            <person name="Lu H."/>
            <person name="Cai Z."/>
        </authorList>
    </citation>
    <scope>NUCLEOTIDE SEQUENCE [LARGE SCALE GENOMIC DNA]</scope>
    <source>
        <strain evidence="2 3">JCM 31546</strain>
    </source>
</reference>
<accession>A0ABS3BPT8</accession>
<keyword evidence="3" id="KW-1185">Reference proteome</keyword>
<evidence type="ECO:0000313" key="2">
    <source>
        <dbReference type="EMBL" id="MBN7800340.1"/>
    </source>
</evidence>
<dbReference type="Proteomes" id="UP000664698">
    <property type="component" value="Unassembled WGS sequence"/>
</dbReference>
<proteinExistence type="predicted"/>
<dbReference type="RefSeq" id="WP_206568291.1">
    <property type="nucleotide sequence ID" value="NZ_JAFKCW010000001.1"/>
</dbReference>
<evidence type="ECO:0000259" key="1">
    <source>
        <dbReference type="Pfam" id="PF00326"/>
    </source>
</evidence>
<protein>
    <submittedName>
        <fullName evidence="2">Prolyl oligopeptidase family serine peptidase</fullName>
    </submittedName>
</protein>
<dbReference type="InterPro" id="IPR029058">
    <property type="entry name" value="AB_hydrolase_fold"/>
</dbReference>
<dbReference type="SUPFAM" id="SSF53474">
    <property type="entry name" value="alpha/beta-Hydrolases"/>
    <property type="match status" value="1"/>
</dbReference>